<organism evidence="2 3">
    <name type="scientific">Curtobacterium oceanosedimentum</name>
    <dbReference type="NCBI Taxonomy" id="465820"/>
    <lineage>
        <taxon>Bacteria</taxon>
        <taxon>Bacillati</taxon>
        <taxon>Actinomycetota</taxon>
        <taxon>Actinomycetes</taxon>
        <taxon>Micrococcales</taxon>
        <taxon>Microbacteriaceae</taxon>
        <taxon>Curtobacterium</taxon>
    </lineage>
</organism>
<name>A0ABR5S9E8_9MICO</name>
<accession>A0ABR5S9E8</accession>
<feature type="compositionally biased region" description="Basic and acidic residues" evidence="1">
    <location>
        <begin position="41"/>
        <end position="56"/>
    </location>
</feature>
<gene>
    <name evidence="2" type="ORF">NS263_07935</name>
</gene>
<feature type="compositionally biased region" description="Basic and acidic residues" evidence="1">
    <location>
        <begin position="1"/>
        <end position="11"/>
    </location>
</feature>
<reference evidence="2 3" key="1">
    <citation type="journal article" date="2016" name="Front. Microbiol.">
        <title>Genomic Resource of Rice Seed Associated Bacteria.</title>
        <authorList>
            <person name="Midha S."/>
            <person name="Bansal K."/>
            <person name="Sharma S."/>
            <person name="Kumar N."/>
            <person name="Patil P.P."/>
            <person name="Chaudhry V."/>
            <person name="Patil P.B."/>
        </authorList>
    </citation>
    <scope>NUCLEOTIDE SEQUENCE [LARGE SCALE GENOMIC DNA]</scope>
    <source>
        <strain evidence="2 3">NS263</strain>
    </source>
</reference>
<sequence length="78" mass="8544">MLLGPQHERRPPAPLPDPDLPAPITHLWIASTLSRRGALHWSHDGGWERTDWRTPDHEDDIDAAIGPVAAEPLGDSSA</sequence>
<protein>
    <submittedName>
        <fullName evidence="2">Uncharacterized protein</fullName>
    </submittedName>
</protein>
<dbReference type="EMBL" id="LDRB01000032">
    <property type="protein sequence ID" value="KTR40384.1"/>
    <property type="molecule type" value="Genomic_DNA"/>
</dbReference>
<evidence type="ECO:0000313" key="3">
    <source>
        <dbReference type="Proteomes" id="UP000078335"/>
    </source>
</evidence>
<feature type="region of interest" description="Disordered" evidence="1">
    <location>
        <begin position="41"/>
        <end position="78"/>
    </location>
</feature>
<proteinExistence type="predicted"/>
<dbReference type="Proteomes" id="UP000078335">
    <property type="component" value="Unassembled WGS sequence"/>
</dbReference>
<comment type="caution">
    <text evidence="2">The sequence shown here is derived from an EMBL/GenBank/DDBJ whole genome shotgun (WGS) entry which is preliminary data.</text>
</comment>
<evidence type="ECO:0000313" key="2">
    <source>
        <dbReference type="EMBL" id="KTR40384.1"/>
    </source>
</evidence>
<feature type="region of interest" description="Disordered" evidence="1">
    <location>
        <begin position="1"/>
        <end position="20"/>
    </location>
</feature>
<evidence type="ECO:0000256" key="1">
    <source>
        <dbReference type="SAM" id="MobiDB-lite"/>
    </source>
</evidence>
<keyword evidence="3" id="KW-1185">Reference proteome</keyword>